<gene>
    <name evidence="3" type="ORF">LTR05_002602</name>
</gene>
<dbReference type="AlphaFoldDB" id="A0AAN7T571"/>
<keyword evidence="4" id="KW-1185">Reference proteome</keyword>
<evidence type="ECO:0008006" key="5">
    <source>
        <dbReference type="Google" id="ProtNLM"/>
    </source>
</evidence>
<evidence type="ECO:0000313" key="3">
    <source>
        <dbReference type="EMBL" id="KAK5088384.1"/>
    </source>
</evidence>
<keyword evidence="2" id="KW-1133">Transmembrane helix</keyword>
<dbReference type="Proteomes" id="UP001309876">
    <property type="component" value="Unassembled WGS sequence"/>
</dbReference>
<feature type="transmembrane region" description="Helical" evidence="2">
    <location>
        <begin position="7"/>
        <end position="25"/>
    </location>
</feature>
<evidence type="ECO:0000256" key="2">
    <source>
        <dbReference type="SAM" id="Phobius"/>
    </source>
</evidence>
<comment type="caution">
    <text evidence="3">The sequence shown here is derived from an EMBL/GenBank/DDBJ whole genome shotgun (WGS) entry which is preliminary data.</text>
</comment>
<keyword evidence="2" id="KW-0812">Transmembrane</keyword>
<dbReference type="EMBL" id="JAVRRJ010000002">
    <property type="protein sequence ID" value="KAK5088384.1"/>
    <property type="molecule type" value="Genomic_DNA"/>
</dbReference>
<sequence>MSPQPQLIVPSITAVPTAFITSLAAKAPWMPPTRPHWTLTTTTVPAVVTSTVAAATTSTTATGKIHSKAKYIVPIAVVLIIIAGFLLFLALEIYHTRRQARRTTAKIQHLQWWSQRQGQGPSHAYGSDEDGGPGVRRGARTRTGDVALDELPRYADIIGPKATRYGGPVVPPAYHSMIGGERRYFGSV</sequence>
<keyword evidence="2" id="KW-0472">Membrane</keyword>
<accession>A0AAN7T571</accession>
<proteinExistence type="predicted"/>
<evidence type="ECO:0000256" key="1">
    <source>
        <dbReference type="SAM" id="MobiDB-lite"/>
    </source>
</evidence>
<name>A0AAN7T571_9EURO</name>
<feature type="region of interest" description="Disordered" evidence="1">
    <location>
        <begin position="117"/>
        <end position="142"/>
    </location>
</feature>
<evidence type="ECO:0000313" key="4">
    <source>
        <dbReference type="Proteomes" id="UP001309876"/>
    </source>
</evidence>
<reference evidence="3 4" key="1">
    <citation type="submission" date="2023-08" db="EMBL/GenBank/DDBJ databases">
        <title>Black Yeasts Isolated from many extreme environments.</title>
        <authorList>
            <person name="Coleine C."/>
            <person name="Stajich J.E."/>
            <person name="Selbmann L."/>
        </authorList>
    </citation>
    <scope>NUCLEOTIDE SEQUENCE [LARGE SCALE GENOMIC DNA]</scope>
    <source>
        <strain evidence="3 4">CCFEE 5910</strain>
    </source>
</reference>
<feature type="transmembrane region" description="Helical" evidence="2">
    <location>
        <begin position="71"/>
        <end position="94"/>
    </location>
</feature>
<organism evidence="3 4">
    <name type="scientific">Lithohypha guttulata</name>
    <dbReference type="NCBI Taxonomy" id="1690604"/>
    <lineage>
        <taxon>Eukaryota</taxon>
        <taxon>Fungi</taxon>
        <taxon>Dikarya</taxon>
        <taxon>Ascomycota</taxon>
        <taxon>Pezizomycotina</taxon>
        <taxon>Eurotiomycetes</taxon>
        <taxon>Chaetothyriomycetidae</taxon>
        <taxon>Chaetothyriales</taxon>
        <taxon>Trichomeriaceae</taxon>
        <taxon>Lithohypha</taxon>
    </lineage>
</organism>
<protein>
    <recommendedName>
        <fullName evidence="5">Transmembrane protein</fullName>
    </recommendedName>
</protein>